<evidence type="ECO:0000256" key="1">
    <source>
        <dbReference type="ARBA" id="ARBA00004370"/>
    </source>
</evidence>
<dbReference type="GO" id="GO:0006605">
    <property type="term" value="P:protein targeting"/>
    <property type="evidence" value="ECO:0007669"/>
    <property type="project" value="InterPro"/>
</dbReference>
<keyword evidence="3" id="KW-0812">Transmembrane</keyword>
<gene>
    <name evidence="8" type="primary">secE</name>
    <name evidence="8" type="ORF">H9Q80_19330</name>
</gene>
<dbReference type="GO" id="GO:0006886">
    <property type="term" value="P:intracellular protein transport"/>
    <property type="evidence" value="ECO:0007669"/>
    <property type="project" value="InterPro"/>
</dbReference>
<keyword evidence="2" id="KW-0813">Transport</keyword>
<evidence type="ECO:0000256" key="6">
    <source>
        <dbReference type="ARBA" id="ARBA00023010"/>
    </source>
</evidence>
<dbReference type="KEGG" id="ehn:H9Q80_19330"/>
<proteinExistence type="predicted"/>
<dbReference type="AlphaFoldDB" id="A0A7G9GNH6"/>
<dbReference type="NCBIfam" id="TIGR00964">
    <property type="entry name" value="secE_bact"/>
    <property type="match status" value="1"/>
</dbReference>
<dbReference type="EMBL" id="CP060636">
    <property type="protein sequence ID" value="QNM12358.1"/>
    <property type="molecule type" value="Genomic_DNA"/>
</dbReference>
<name>A0A7G9GNH6_9FIRM</name>
<dbReference type="GO" id="GO:0008320">
    <property type="term" value="F:protein transmembrane transporter activity"/>
    <property type="evidence" value="ECO:0007669"/>
    <property type="project" value="InterPro"/>
</dbReference>
<dbReference type="InterPro" id="IPR005807">
    <property type="entry name" value="SecE_bac"/>
</dbReference>
<evidence type="ECO:0000313" key="9">
    <source>
        <dbReference type="Proteomes" id="UP000515856"/>
    </source>
</evidence>
<dbReference type="GO" id="GO:0009306">
    <property type="term" value="P:protein secretion"/>
    <property type="evidence" value="ECO:0007669"/>
    <property type="project" value="InterPro"/>
</dbReference>
<evidence type="ECO:0000256" key="4">
    <source>
        <dbReference type="ARBA" id="ARBA00022927"/>
    </source>
</evidence>
<comment type="subcellular location">
    <subcellularLocation>
        <location evidence="1">Membrane</location>
    </subcellularLocation>
</comment>
<dbReference type="Proteomes" id="UP000515856">
    <property type="component" value="Chromosome"/>
</dbReference>
<sequence>MKWFSINGIMTEAKRIRWPKMKDLAKDSMTVIVFTAILALFFFLCQLVSSGFLSLIGM</sequence>
<accession>A0A7G9GNH6</accession>
<keyword evidence="5" id="KW-1133">Transmembrane helix</keyword>
<evidence type="ECO:0000313" key="8">
    <source>
        <dbReference type="EMBL" id="QNM12358.1"/>
    </source>
</evidence>
<dbReference type="RefSeq" id="WP_117453048.1">
    <property type="nucleotide sequence ID" value="NZ_CP060636.1"/>
</dbReference>
<evidence type="ECO:0000256" key="5">
    <source>
        <dbReference type="ARBA" id="ARBA00022989"/>
    </source>
</evidence>
<evidence type="ECO:0000256" key="7">
    <source>
        <dbReference type="ARBA" id="ARBA00023136"/>
    </source>
</evidence>
<keyword evidence="9" id="KW-1185">Reference proteome</keyword>
<dbReference type="Pfam" id="PF00584">
    <property type="entry name" value="SecE"/>
    <property type="match status" value="1"/>
</dbReference>
<dbReference type="InterPro" id="IPR001901">
    <property type="entry name" value="Translocase_SecE/Sec61-g"/>
</dbReference>
<evidence type="ECO:0000256" key="3">
    <source>
        <dbReference type="ARBA" id="ARBA00022692"/>
    </source>
</evidence>
<dbReference type="InterPro" id="IPR038379">
    <property type="entry name" value="SecE_sf"/>
</dbReference>
<keyword evidence="7" id="KW-0472">Membrane</keyword>
<keyword evidence="4" id="KW-0653">Protein transport</keyword>
<keyword evidence="6" id="KW-0811">Translocation</keyword>
<evidence type="ECO:0000256" key="2">
    <source>
        <dbReference type="ARBA" id="ARBA00022448"/>
    </source>
</evidence>
<organism evidence="8 9">
    <name type="scientific">[Eubacterium] hominis</name>
    <dbReference type="NCBI Taxonomy" id="2764325"/>
    <lineage>
        <taxon>Bacteria</taxon>
        <taxon>Bacillati</taxon>
        <taxon>Bacillota</taxon>
        <taxon>Erysipelotrichia</taxon>
        <taxon>Erysipelotrichales</taxon>
        <taxon>Erysipelotrichaceae</taxon>
        <taxon>Amedibacillus</taxon>
    </lineage>
</organism>
<dbReference type="GO" id="GO:0016020">
    <property type="term" value="C:membrane"/>
    <property type="evidence" value="ECO:0007669"/>
    <property type="project" value="UniProtKB-SubCell"/>
</dbReference>
<dbReference type="Gene3D" id="1.20.5.1030">
    <property type="entry name" value="Preprotein translocase secy subunit"/>
    <property type="match status" value="1"/>
</dbReference>
<protein>
    <submittedName>
        <fullName evidence="8">Preprotein translocase subunit SecE</fullName>
    </submittedName>
</protein>
<reference evidence="8 9" key="1">
    <citation type="submission" date="2020-08" db="EMBL/GenBank/DDBJ databases">
        <authorList>
            <person name="Liu C."/>
            <person name="Sun Q."/>
        </authorList>
    </citation>
    <scope>NUCLEOTIDE SEQUENCE [LARGE SCALE GENOMIC DNA]</scope>
    <source>
        <strain evidence="8 9">NSJ-61</strain>
    </source>
</reference>